<evidence type="ECO:0000256" key="6">
    <source>
        <dbReference type="ARBA" id="ARBA00022679"/>
    </source>
</evidence>
<dbReference type="PANTHER" id="PTHR10339:SF25">
    <property type="entry name" value="SECRETED EXOENZYME S"/>
    <property type="match status" value="1"/>
</dbReference>
<organism evidence="12 14">
    <name type="scientific">Rotaria socialis</name>
    <dbReference type="NCBI Taxonomy" id="392032"/>
    <lineage>
        <taxon>Eukaryota</taxon>
        <taxon>Metazoa</taxon>
        <taxon>Spiralia</taxon>
        <taxon>Gnathifera</taxon>
        <taxon>Rotifera</taxon>
        <taxon>Eurotatoria</taxon>
        <taxon>Bdelloidea</taxon>
        <taxon>Philodinida</taxon>
        <taxon>Philodinidae</taxon>
        <taxon>Rotaria</taxon>
    </lineage>
</organism>
<dbReference type="PANTHER" id="PTHR10339">
    <property type="entry name" value="ADP-RIBOSYLTRANSFERASE"/>
    <property type="match status" value="1"/>
</dbReference>
<dbReference type="GO" id="GO:0106274">
    <property type="term" value="F:NAD+-protein-arginine ADP-ribosyltransferase activity"/>
    <property type="evidence" value="ECO:0007669"/>
    <property type="project" value="UniProtKB-EC"/>
</dbReference>
<dbReference type="SUPFAM" id="SSF56399">
    <property type="entry name" value="ADP-ribosylation"/>
    <property type="match status" value="1"/>
</dbReference>
<evidence type="ECO:0000256" key="10">
    <source>
        <dbReference type="RuleBase" id="RU361228"/>
    </source>
</evidence>
<dbReference type="Gene3D" id="3.90.176.10">
    <property type="entry name" value="Toxin ADP-ribosyltransferase, Chain A, domain 1"/>
    <property type="match status" value="1"/>
</dbReference>
<keyword evidence="10" id="KW-0521">NADP</keyword>
<evidence type="ECO:0000256" key="5">
    <source>
        <dbReference type="ARBA" id="ARBA00022676"/>
    </source>
</evidence>
<keyword evidence="7" id="KW-0548">Nucleotidyltransferase</keyword>
<dbReference type="InterPro" id="IPR050999">
    <property type="entry name" value="ADP-ribosyltransferase_ARG"/>
</dbReference>
<feature type="compositionally biased region" description="Polar residues" evidence="11">
    <location>
        <begin position="279"/>
        <end position="298"/>
    </location>
</feature>
<dbReference type="EC" id="2.4.2.31" evidence="10"/>
<dbReference type="EMBL" id="CAJNYT010003221">
    <property type="protein sequence ID" value="CAF3541245.1"/>
    <property type="molecule type" value="Genomic_DNA"/>
</dbReference>
<sequence length="315" mass="34708">MATAGGGEEATAQRILRITDIIDEPLQFIAPIGGYEEMPLVTLEKAVEPLVSILPAVQSHAYVAKQRCESPANGLTQDESASIMLYTMGWKPRDKCLYVALNNALRSPDRQQSLEPWCLFLRLFLNALFRLPSLPKITYRGVKLDLSERYTKGKTIVWWGFSSCTTTIDVLKSAVFLGTTGARTIFTLQCLSARDIQNHSYFPAENEVLLMAATQFKVMGCLNQGNLHIIQLEETTPPFPLLQPVPITDSLSIHSNPPDDSKTTSLHISKEKSKKHINKSQIDTHGATASTSKTTGINSITGQMSDVKISASINE</sequence>
<comment type="similarity">
    <text evidence="2 10">Belongs to the Arg-specific ADP-ribosyltransferase family.</text>
</comment>
<dbReference type="Pfam" id="PF01129">
    <property type="entry name" value="ART"/>
    <property type="match status" value="1"/>
</dbReference>
<feature type="region of interest" description="Disordered" evidence="11">
    <location>
        <begin position="250"/>
        <end position="298"/>
    </location>
</feature>
<evidence type="ECO:0000256" key="7">
    <source>
        <dbReference type="ARBA" id="ARBA00022695"/>
    </source>
</evidence>
<keyword evidence="6 10" id="KW-0808">Transferase</keyword>
<dbReference type="Proteomes" id="UP000663848">
    <property type="component" value="Unassembled WGS sequence"/>
</dbReference>
<keyword evidence="10" id="KW-0520">NAD</keyword>
<keyword evidence="4" id="KW-0800">Toxin</keyword>
<comment type="caution">
    <text evidence="12">The sequence shown here is derived from an EMBL/GenBank/DDBJ whole genome shotgun (WGS) entry which is preliminary data.</text>
</comment>
<dbReference type="Proteomes" id="UP000663872">
    <property type="component" value="Unassembled WGS sequence"/>
</dbReference>
<gene>
    <name evidence="12" type="ORF">GRG538_LOCUS19771</name>
    <name evidence="13" type="ORF">QYT958_LOCUS32291</name>
</gene>
<keyword evidence="8" id="KW-0843">Virulence</keyword>
<protein>
    <recommendedName>
        <fullName evidence="10">NAD(P)(+)--arginine ADP-ribosyltransferase</fullName>
        <ecNumber evidence="10">2.4.2.31</ecNumber>
    </recommendedName>
    <alternativeName>
        <fullName evidence="10">Mono(ADP-ribosyl)transferase</fullName>
    </alternativeName>
</protein>
<dbReference type="GO" id="GO:0005576">
    <property type="term" value="C:extracellular region"/>
    <property type="evidence" value="ECO:0007669"/>
    <property type="project" value="UniProtKB-SubCell"/>
</dbReference>
<evidence type="ECO:0000256" key="4">
    <source>
        <dbReference type="ARBA" id="ARBA00022656"/>
    </source>
</evidence>
<comment type="catalytic activity">
    <reaction evidence="9 10">
        <text>L-arginyl-[protein] + NAD(+) = N(omega)-(ADP-D-ribosyl)-L-arginyl-[protein] + nicotinamide + H(+)</text>
        <dbReference type="Rhea" id="RHEA:19149"/>
        <dbReference type="Rhea" id="RHEA-COMP:10532"/>
        <dbReference type="Rhea" id="RHEA-COMP:15087"/>
        <dbReference type="ChEBI" id="CHEBI:15378"/>
        <dbReference type="ChEBI" id="CHEBI:17154"/>
        <dbReference type="ChEBI" id="CHEBI:29965"/>
        <dbReference type="ChEBI" id="CHEBI:57540"/>
        <dbReference type="ChEBI" id="CHEBI:142554"/>
        <dbReference type="EC" id="2.4.2.31"/>
    </reaction>
</comment>
<name>A0A818JAU7_9BILA</name>
<accession>A0A818JAU7</accession>
<dbReference type="GO" id="GO:0090729">
    <property type="term" value="F:toxin activity"/>
    <property type="evidence" value="ECO:0007669"/>
    <property type="project" value="UniProtKB-KW"/>
</dbReference>
<proteinExistence type="inferred from homology"/>
<evidence type="ECO:0000313" key="14">
    <source>
        <dbReference type="Proteomes" id="UP000663872"/>
    </source>
</evidence>
<keyword evidence="3" id="KW-0964">Secreted</keyword>
<evidence type="ECO:0000256" key="9">
    <source>
        <dbReference type="ARBA" id="ARBA00047597"/>
    </source>
</evidence>
<dbReference type="InterPro" id="IPR000768">
    <property type="entry name" value="ART"/>
</dbReference>
<evidence type="ECO:0000313" key="12">
    <source>
        <dbReference type="EMBL" id="CAF3541245.1"/>
    </source>
</evidence>
<keyword evidence="5 10" id="KW-0328">Glycosyltransferase</keyword>
<dbReference type="PROSITE" id="PS51996">
    <property type="entry name" value="TR_MART"/>
    <property type="match status" value="1"/>
</dbReference>
<dbReference type="GO" id="GO:0016779">
    <property type="term" value="F:nucleotidyltransferase activity"/>
    <property type="evidence" value="ECO:0007669"/>
    <property type="project" value="UniProtKB-KW"/>
</dbReference>
<reference evidence="12" key="1">
    <citation type="submission" date="2021-02" db="EMBL/GenBank/DDBJ databases">
        <authorList>
            <person name="Nowell W R."/>
        </authorList>
    </citation>
    <scope>NUCLEOTIDE SEQUENCE</scope>
</reference>
<evidence type="ECO:0000256" key="2">
    <source>
        <dbReference type="ARBA" id="ARBA00009558"/>
    </source>
</evidence>
<evidence type="ECO:0000256" key="11">
    <source>
        <dbReference type="SAM" id="MobiDB-lite"/>
    </source>
</evidence>
<evidence type="ECO:0000256" key="1">
    <source>
        <dbReference type="ARBA" id="ARBA00004613"/>
    </source>
</evidence>
<comment type="subcellular location">
    <subcellularLocation>
        <location evidence="1">Secreted</location>
    </subcellularLocation>
</comment>
<evidence type="ECO:0000256" key="3">
    <source>
        <dbReference type="ARBA" id="ARBA00022525"/>
    </source>
</evidence>
<dbReference type="AlphaFoldDB" id="A0A818JAU7"/>
<dbReference type="EMBL" id="CAJOBR010020994">
    <property type="protein sequence ID" value="CAF4934834.1"/>
    <property type="molecule type" value="Genomic_DNA"/>
</dbReference>
<dbReference type="GO" id="GO:0003950">
    <property type="term" value="F:NAD+ poly-ADP-ribosyltransferase activity"/>
    <property type="evidence" value="ECO:0007669"/>
    <property type="project" value="TreeGrafter"/>
</dbReference>
<feature type="non-terminal residue" evidence="12">
    <location>
        <position position="1"/>
    </location>
</feature>
<evidence type="ECO:0000256" key="8">
    <source>
        <dbReference type="ARBA" id="ARBA00023026"/>
    </source>
</evidence>
<evidence type="ECO:0000313" key="13">
    <source>
        <dbReference type="EMBL" id="CAF4934834.1"/>
    </source>
</evidence>